<sequence>MDSSVRGTLRLLRRFPILYGVTWALFYAVLGTLGISVWAHTHTLSDAQITTAAYVIHCLAVLCGAVAGSKTAGERGWYYGGMTGLCYAVIMVIIGVAVYNTFTFDAPGAFRVLLMALIGACGGIIGVNLGGR</sequence>
<name>A0A917K9E0_9BACL</name>
<feature type="transmembrane region" description="Helical" evidence="1">
    <location>
        <begin position="51"/>
        <end position="69"/>
    </location>
</feature>
<organism evidence="2 3">
    <name type="scientific">Alicyclobacillus cellulosilyticus</name>
    <dbReference type="NCBI Taxonomy" id="1003997"/>
    <lineage>
        <taxon>Bacteria</taxon>
        <taxon>Bacillati</taxon>
        <taxon>Bacillota</taxon>
        <taxon>Bacilli</taxon>
        <taxon>Bacillales</taxon>
        <taxon>Alicyclobacillaceae</taxon>
        <taxon>Alicyclobacillus</taxon>
    </lineage>
</organism>
<dbReference type="EMBL" id="BMOY01000019">
    <property type="protein sequence ID" value="GGJ06132.1"/>
    <property type="molecule type" value="Genomic_DNA"/>
</dbReference>
<protein>
    <recommendedName>
        <fullName evidence="4">Membrane protein (TIGR04086 family)</fullName>
    </recommendedName>
</protein>
<feature type="transmembrane region" description="Helical" evidence="1">
    <location>
        <begin position="76"/>
        <end position="102"/>
    </location>
</feature>
<gene>
    <name evidence="2" type="ORF">GCM10010885_14130</name>
</gene>
<feature type="transmembrane region" description="Helical" evidence="1">
    <location>
        <begin position="108"/>
        <end position="129"/>
    </location>
</feature>
<keyword evidence="1" id="KW-1133">Transmembrane helix</keyword>
<dbReference type="Pfam" id="PF12670">
    <property type="entry name" value="DUF3792"/>
    <property type="match status" value="1"/>
</dbReference>
<proteinExistence type="predicted"/>
<comment type="caution">
    <text evidence="2">The sequence shown here is derived from an EMBL/GenBank/DDBJ whole genome shotgun (WGS) entry which is preliminary data.</text>
</comment>
<dbReference type="InterPro" id="IPR023804">
    <property type="entry name" value="DUF3792_TM"/>
</dbReference>
<keyword evidence="1" id="KW-0812">Transmembrane</keyword>
<evidence type="ECO:0000313" key="2">
    <source>
        <dbReference type="EMBL" id="GGJ06132.1"/>
    </source>
</evidence>
<evidence type="ECO:0000313" key="3">
    <source>
        <dbReference type="Proteomes" id="UP000637695"/>
    </source>
</evidence>
<accession>A0A917K9E0</accession>
<keyword evidence="3" id="KW-1185">Reference proteome</keyword>
<dbReference type="Proteomes" id="UP000637695">
    <property type="component" value="Unassembled WGS sequence"/>
</dbReference>
<reference evidence="2" key="2">
    <citation type="submission" date="2020-09" db="EMBL/GenBank/DDBJ databases">
        <authorList>
            <person name="Sun Q."/>
            <person name="Ohkuma M."/>
        </authorList>
    </citation>
    <scope>NUCLEOTIDE SEQUENCE</scope>
    <source>
        <strain evidence="2">JCM 18487</strain>
    </source>
</reference>
<evidence type="ECO:0008006" key="4">
    <source>
        <dbReference type="Google" id="ProtNLM"/>
    </source>
</evidence>
<evidence type="ECO:0000256" key="1">
    <source>
        <dbReference type="SAM" id="Phobius"/>
    </source>
</evidence>
<reference evidence="2" key="1">
    <citation type="journal article" date="2014" name="Int. J. Syst. Evol. Microbiol.">
        <title>Complete genome sequence of Corynebacterium casei LMG S-19264T (=DSM 44701T), isolated from a smear-ripened cheese.</title>
        <authorList>
            <consortium name="US DOE Joint Genome Institute (JGI-PGF)"/>
            <person name="Walter F."/>
            <person name="Albersmeier A."/>
            <person name="Kalinowski J."/>
            <person name="Ruckert C."/>
        </authorList>
    </citation>
    <scope>NUCLEOTIDE SEQUENCE</scope>
    <source>
        <strain evidence="2">JCM 18487</strain>
    </source>
</reference>
<dbReference type="NCBIfam" id="TIGR04086">
    <property type="entry name" value="TIGR04086_membr"/>
    <property type="match status" value="1"/>
</dbReference>
<dbReference type="RefSeq" id="WP_188882042.1">
    <property type="nucleotide sequence ID" value="NZ_BMOY01000019.1"/>
</dbReference>
<dbReference type="AlphaFoldDB" id="A0A917K9E0"/>
<keyword evidence="1" id="KW-0472">Membrane</keyword>
<feature type="transmembrane region" description="Helical" evidence="1">
    <location>
        <begin position="16"/>
        <end position="39"/>
    </location>
</feature>